<keyword evidence="3" id="KW-0804">Transcription</keyword>
<evidence type="ECO:0000256" key="2">
    <source>
        <dbReference type="ARBA" id="ARBA00023125"/>
    </source>
</evidence>
<dbReference type="PANTHER" id="PTHR43280:SF2">
    <property type="entry name" value="HTH-TYPE TRANSCRIPTIONAL REGULATOR EXSA"/>
    <property type="match status" value="1"/>
</dbReference>
<protein>
    <submittedName>
        <fullName evidence="5">AraC family transcriptional regulator</fullName>
    </submittedName>
</protein>
<dbReference type="PROSITE" id="PS01124">
    <property type="entry name" value="HTH_ARAC_FAMILY_2"/>
    <property type="match status" value="1"/>
</dbReference>
<evidence type="ECO:0000259" key="4">
    <source>
        <dbReference type="PROSITE" id="PS01124"/>
    </source>
</evidence>
<dbReference type="PROSITE" id="PS00041">
    <property type="entry name" value="HTH_ARAC_FAMILY_1"/>
    <property type="match status" value="1"/>
</dbReference>
<dbReference type="Proteomes" id="UP001060164">
    <property type="component" value="Chromosome"/>
</dbReference>
<dbReference type="InterPro" id="IPR018062">
    <property type="entry name" value="HTH_AraC-typ_CS"/>
</dbReference>
<evidence type="ECO:0000256" key="3">
    <source>
        <dbReference type="ARBA" id="ARBA00023163"/>
    </source>
</evidence>
<evidence type="ECO:0000313" key="6">
    <source>
        <dbReference type="Proteomes" id="UP001060164"/>
    </source>
</evidence>
<dbReference type="Pfam" id="PF02311">
    <property type="entry name" value="AraC_binding"/>
    <property type="match status" value="1"/>
</dbReference>
<keyword evidence="1" id="KW-0805">Transcription regulation</keyword>
<feature type="domain" description="HTH araC/xylS-type" evidence="4">
    <location>
        <begin position="183"/>
        <end position="281"/>
    </location>
</feature>
<evidence type="ECO:0000256" key="1">
    <source>
        <dbReference type="ARBA" id="ARBA00023015"/>
    </source>
</evidence>
<dbReference type="InterPro" id="IPR018060">
    <property type="entry name" value="HTH_AraC"/>
</dbReference>
<sequence>MKSVFENLTAGVYKKSVEHAFLPPKLAEELLFYPTWTGHYYCSENYYIRRETYPTLLLMYVVKGMFHVEFRDKIFDAGPGEVILIDCREPHYYRAYEGLEFYFYGFEGSNSREICHYILSTKGPRISSKNNHLIGNLLKNTLDFYEKNDTENIIDASLRVYKFLTLLLQTREMYQGVRNKPIDQSLMYIQENIDKHITMEQLARIVGLSPAYFSSIFKQETGYSPREYITNARMNKAKLLLVQTHKSITEIAFEVGYANNASFTNIFTDKIGCSPKTFRKLMR</sequence>
<dbReference type="SMART" id="SM00342">
    <property type="entry name" value="HTH_ARAC"/>
    <property type="match status" value="1"/>
</dbReference>
<dbReference type="RefSeq" id="WP_028527930.1">
    <property type="nucleotide sequence ID" value="NZ_CABLBR010000005.1"/>
</dbReference>
<dbReference type="InterPro" id="IPR037923">
    <property type="entry name" value="HTH-like"/>
</dbReference>
<reference evidence="5" key="1">
    <citation type="journal article" date="2022" name="Cell">
        <title>Design, construction, and in vivo augmentation of a complex gut microbiome.</title>
        <authorList>
            <person name="Cheng A.G."/>
            <person name="Ho P.Y."/>
            <person name="Aranda-Diaz A."/>
            <person name="Jain S."/>
            <person name="Yu F.B."/>
            <person name="Meng X."/>
            <person name="Wang M."/>
            <person name="Iakiviak M."/>
            <person name="Nagashima K."/>
            <person name="Zhao A."/>
            <person name="Murugkar P."/>
            <person name="Patil A."/>
            <person name="Atabakhsh K."/>
            <person name="Weakley A."/>
            <person name="Yan J."/>
            <person name="Brumbaugh A.R."/>
            <person name="Higginbottom S."/>
            <person name="Dimas A."/>
            <person name="Shiver A.L."/>
            <person name="Deutschbauer A."/>
            <person name="Neff N."/>
            <person name="Sonnenburg J.L."/>
            <person name="Huang K.C."/>
            <person name="Fischbach M.A."/>
        </authorList>
    </citation>
    <scope>NUCLEOTIDE SEQUENCE</scope>
    <source>
        <strain evidence="5">DSM 19829</strain>
    </source>
</reference>
<dbReference type="InterPro" id="IPR020449">
    <property type="entry name" value="Tscrpt_reg_AraC-type_HTH"/>
</dbReference>
<dbReference type="PANTHER" id="PTHR43280">
    <property type="entry name" value="ARAC-FAMILY TRANSCRIPTIONAL REGULATOR"/>
    <property type="match status" value="1"/>
</dbReference>
<dbReference type="PRINTS" id="PR00032">
    <property type="entry name" value="HTHARAC"/>
</dbReference>
<dbReference type="Gene3D" id="1.10.10.60">
    <property type="entry name" value="Homeodomain-like"/>
    <property type="match status" value="2"/>
</dbReference>
<name>A0ABY5VFV6_9FIRM</name>
<evidence type="ECO:0000313" key="5">
    <source>
        <dbReference type="EMBL" id="UWP59469.1"/>
    </source>
</evidence>
<gene>
    <name evidence="5" type="ORF">NQ502_19265</name>
</gene>
<dbReference type="Pfam" id="PF12833">
    <property type="entry name" value="HTH_18"/>
    <property type="match status" value="1"/>
</dbReference>
<dbReference type="InterPro" id="IPR009057">
    <property type="entry name" value="Homeodomain-like_sf"/>
</dbReference>
<accession>A0ABY5VFV6</accession>
<dbReference type="EMBL" id="CP102290">
    <property type="protein sequence ID" value="UWP59469.1"/>
    <property type="molecule type" value="Genomic_DNA"/>
</dbReference>
<keyword evidence="6" id="KW-1185">Reference proteome</keyword>
<keyword evidence="2" id="KW-0238">DNA-binding</keyword>
<dbReference type="SUPFAM" id="SSF46689">
    <property type="entry name" value="Homeodomain-like"/>
    <property type="match status" value="2"/>
</dbReference>
<organism evidence="5 6">
    <name type="scientific">Ruminococcus gauvreauii</name>
    <dbReference type="NCBI Taxonomy" id="438033"/>
    <lineage>
        <taxon>Bacteria</taxon>
        <taxon>Bacillati</taxon>
        <taxon>Bacillota</taxon>
        <taxon>Clostridia</taxon>
        <taxon>Eubacteriales</taxon>
        <taxon>Oscillospiraceae</taxon>
        <taxon>Ruminococcus</taxon>
    </lineage>
</organism>
<dbReference type="SUPFAM" id="SSF51215">
    <property type="entry name" value="Regulatory protein AraC"/>
    <property type="match status" value="1"/>
</dbReference>
<dbReference type="InterPro" id="IPR003313">
    <property type="entry name" value="AraC-bd"/>
</dbReference>
<proteinExistence type="predicted"/>